<dbReference type="InterPro" id="IPR040072">
    <property type="entry name" value="Methyltransferase_A"/>
</dbReference>
<evidence type="ECO:0000256" key="3">
    <source>
        <dbReference type="ARBA" id="ARBA00022485"/>
    </source>
</evidence>
<dbReference type="GO" id="GO:0070475">
    <property type="term" value="P:rRNA base methylation"/>
    <property type="evidence" value="ECO:0007669"/>
    <property type="project" value="InterPro"/>
</dbReference>
<dbReference type="PANTHER" id="PTHR30544">
    <property type="entry name" value="23S RRNA METHYLTRANSFERASE"/>
    <property type="match status" value="1"/>
</dbReference>
<evidence type="ECO:0000256" key="9">
    <source>
        <dbReference type="ARBA" id="ARBA00022723"/>
    </source>
</evidence>
<proteinExistence type="predicted"/>
<evidence type="ECO:0000256" key="2">
    <source>
        <dbReference type="ARBA" id="ARBA00004496"/>
    </source>
</evidence>
<feature type="region of interest" description="Disordered" evidence="12">
    <location>
        <begin position="402"/>
        <end position="462"/>
    </location>
</feature>
<dbReference type="FunFam" id="3.20.20.70:FF:000164">
    <property type="entry name" value="23S rRNA methyltransferase"/>
    <property type="match status" value="1"/>
</dbReference>
<evidence type="ECO:0000256" key="1">
    <source>
        <dbReference type="ARBA" id="ARBA00001966"/>
    </source>
</evidence>
<evidence type="ECO:0000256" key="5">
    <source>
        <dbReference type="ARBA" id="ARBA00022552"/>
    </source>
</evidence>
<evidence type="ECO:0000259" key="14">
    <source>
        <dbReference type="PROSITE" id="PS51918"/>
    </source>
</evidence>
<dbReference type="GO" id="GO:0051539">
    <property type="term" value="F:4 iron, 4 sulfur cluster binding"/>
    <property type="evidence" value="ECO:0007669"/>
    <property type="project" value="UniProtKB-KW"/>
</dbReference>
<keyword evidence="9" id="KW-0479">Metal-binding</keyword>
<dbReference type="GO" id="GO:0030488">
    <property type="term" value="P:tRNA methylation"/>
    <property type="evidence" value="ECO:0007669"/>
    <property type="project" value="InterPro"/>
</dbReference>
<keyword evidence="6" id="KW-0489">Methyltransferase</keyword>
<dbReference type="SUPFAM" id="SSF102114">
    <property type="entry name" value="Radical SAM enzymes"/>
    <property type="match status" value="1"/>
</dbReference>
<dbReference type="OrthoDB" id="538249at2759"/>
<feature type="domain" description="Radical SAM core" evidence="14">
    <location>
        <begin position="130"/>
        <end position="365"/>
    </location>
</feature>
<evidence type="ECO:0000313" key="15">
    <source>
        <dbReference type="EMBL" id="EGD80439.1"/>
    </source>
</evidence>
<organism evidence="16">
    <name type="scientific">Salpingoeca rosetta (strain ATCC 50818 / BSB-021)</name>
    <dbReference type="NCBI Taxonomy" id="946362"/>
    <lineage>
        <taxon>Eukaryota</taxon>
        <taxon>Choanoflagellata</taxon>
        <taxon>Craspedida</taxon>
        <taxon>Salpingoecidae</taxon>
        <taxon>Salpingoeca</taxon>
    </lineage>
</organism>
<dbReference type="InterPro" id="IPR004383">
    <property type="entry name" value="rRNA_lsu_MTrfase_RlmN/Cfr"/>
</dbReference>
<dbReference type="GeneID" id="16068530"/>
<comment type="subcellular location">
    <subcellularLocation>
        <location evidence="2">Cytoplasm</location>
    </subcellularLocation>
</comment>
<dbReference type="AlphaFoldDB" id="F2US34"/>
<keyword evidence="13" id="KW-1133">Transmembrane helix</keyword>
<name>F2US34_SALR5</name>
<dbReference type="InterPro" id="IPR007197">
    <property type="entry name" value="rSAM"/>
</dbReference>
<keyword evidence="3" id="KW-0004">4Fe-4S</keyword>
<dbReference type="RefSeq" id="XP_004988003.1">
    <property type="nucleotide sequence ID" value="XM_004987946.1"/>
</dbReference>
<evidence type="ECO:0000256" key="11">
    <source>
        <dbReference type="ARBA" id="ARBA00023014"/>
    </source>
</evidence>
<dbReference type="PANTHER" id="PTHR30544:SF8">
    <property type="entry name" value="RADICAL SAM SUPERFAMILY PROTEIN"/>
    <property type="match status" value="1"/>
</dbReference>
<dbReference type="EMBL" id="GL832993">
    <property type="protein sequence ID" value="EGD80439.1"/>
    <property type="molecule type" value="Genomic_DNA"/>
</dbReference>
<dbReference type="SFLD" id="SFLDF00275">
    <property type="entry name" value="adenosine_C2_methyltransferase"/>
    <property type="match status" value="1"/>
</dbReference>
<gene>
    <name evidence="15" type="ORF">PTSG_11084</name>
</gene>
<dbReference type="OMA" id="YHANTVE"/>
<evidence type="ECO:0000256" key="12">
    <source>
        <dbReference type="SAM" id="MobiDB-lite"/>
    </source>
</evidence>
<dbReference type="InParanoid" id="F2US34"/>
<keyword evidence="8" id="KW-0949">S-adenosyl-L-methionine</keyword>
<dbReference type="eggNOG" id="ENOG502QQ98">
    <property type="taxonomic scope" value="Eukaryota"/>
</dbReference>
<dbReference type="NCBIfam" id="TIGR00048">
    <property type="entry name" value="rRNA_mod_RlmN"/>
    <property type="match status" value="1"/>
</dbReference>
<evidence type="ECO:0000256" key="7">
    <source>
        <dbReference type="ARBA" id="ARBA00022679"/>
    </source>
</evidence>
<evidence type="ECO:0000256" key="10">
    <source>
        <dbReference type="ARBA" id="ARBA00023004"/>
    </source>
</evidence>
<dbReference type="SFLD" id="SFLDS00029">
    <property type="entry name" value="Radical_SAM"/>
    <property type="match status" value="1"/>
</dbReference>
<dbReference type="Gene3D" id="3.20.20.70">
    <property type="entry name" value="Aldolase class I"/>
    <property type="match status" value="1"/>
</dbReference>
<feature type="compositionally biased region" description="Low complexity" evidence="12">
    <location>
        <begin position="406"/>
        <end position="424"/>
    </location>
</feature>
<keyword evidence="4" id="KW-0963">Cytoplasm</keyword>
<reference evidence="15" key="1">
    <citation type="submission" date="2009-08" db="EMBL/GenBank/DDBJ databases">
        <title>Annotation of Salpingoeca rosetta.</title>
        <authorList>
            <consortium name="The Broad Institute Genome Sequencing Platform"/>
            <person name="Russ C."/>
            <person name="Cuomo C."/>
            <person name="Burger G."/>
            <person name="Gray M.W."/>
            <person name="Holland P.W.H."/>
            <person name="King N."/>
            <person name="Lang F.B.F."/>
            <person name="Roger A.J."/>
            <person name="Ruiz-Trillo I."/>
            <person name="Young S.K."/>
            <person name="Zeng Q."/>
            <person name="Gargeya S."/>
            <person name="Alvarado L."/>
            <person name="Berlin A."/>
            <person name="Chapman S.B."/>
            <person name="Chen Z."/>
            <person name="Freedman E."/>
            <person name="Gellesch M."/>
            <person name="Goldberg J."/>
            <person name="Griggs A."/>
            <person name="Gujja S."/>
            <person name="Heilman E."/>
            <person name="Heiman D."/>
            <person name="Howarth C."/>
            <person name="Mehta T."/>
            <person name="Neiman D."/>
            <person name="Pearson M."/>
            <person name="Roberts A."/>
            <person name="Saif S."/>
            <person name="Shea T."/>
            <person name="Shenoy N."/>
            <person name="Sisk P."/>
            <person name="Stolte C."/>
            <person name="Sykes S."/>
            <person name="White J."/>
            <person name="Yandava C."/>
            <person name="Haas B."/>
            <person name="Nusbaum C."/>
            <person name="Birren B."/>
        </authorList>
    </citation>
    <scope>NUCLEOTIDE SEQUENCE [LARGE SCALE GENOMIC DNA]</scope>
    <source>
        <strain evidence="15">ATCC 50818</strain>
    </source>
</reference>
<feature type="compositionally biased region" description="Low complexity" evidence="12">
    <location>
        <begin position="433"/>
        <end position="445"/>
    </location>
</feature>
<evidence type="ECO:0000256" key="6">
    <source>
        <dbReference type="ARBA" id="ARBA00022603"/>
    </source>
</evidence>
<comment type="cofactor">
    <cofactor evidence="1">
        <name>[4Fe-4S] cluster</name>
        <dbReference type="ChEBI" id="CHEBI:49883"/>
    </cofactor>
</comment>
<evidence type="ECO:0000256" key="13">
    <source>
        <dbReference type="SAM" id="Phobius"/>
    </source>
</evidence>
<dbReference type="InterPro" id="IPR013785">
    <property type="entry name" value="Aldolase_TIM"/>
</dbReference>
<feature type="transmembrane region" description="Helical" evidence="13">
    <location>
        <begin position="487"/>
        <end position="508"/>
    </location>
</feature>
<keyword evidence="10" id="KW-0408">Iron</keyword>
<feature type="compositionally biased region" description="Basic and acidic residues" evidence="12">
    <location>
        <begin position="446"/>
        <end position="457"/>
    </location>
</feature>
<protein>
    <submittedName>
        <fullName evidence="15">Radical SAM domain-containing protein</fullName>
    </submittedName>
</protein>
<keyword evidence="11" id="KW-0411">Iron-sulfur</keyword>
<accession>F2US34</accession>
<keyword evidence="7" id="KW-0808">Transferase</keyword>
<keyword evidence="13" id="KW-0472">Membrane</keyword>
<dbReference type="GO" id="GO:0008173">
    <property type="term" value="F:RNA methyltransferase activity"/>
    <property type="evidence" value="ECO:0007669"/>
    <property type="project" value="InterPro"/>
</dbReference>
<dbReference type="KEGG" id="sre:PTSG_11084"/>
<keyword evidence="16" id="KW-1185">Reference proteome</keyword>
<dbReference type="SFLD" id="SFLDG01062">
    <property type="entry name" value="methyltransferase_(Class_A)"/>
    <property type="match status" value="1"/>
</dbReference>
<dbReference type="Proteomes" id="UP000007799">
    <property type="component" value="Unassembled WGS sequence"/>
</dbReference>
<evidence type="ECO:0000313" key="16">
    <source>
        <dbReference type="Proteomes" id="UP000007799"/>
    </source>
</evidence>
<dbReference type="InterPro" id="IPR027492">
    <property type="entry name" value="RNA_MTrfase_RlmN"/>
</dbReference>
<dbReference type="PROSITE" id="PS51918">
    <property type="entry name" value="RADICAL_SAM"/>
    <property type="match status" value="1"/>
</dbReference>
<dbReference type="GO" id="GO:0046872">
    <property type="term" value="F:metal ion binding"/>
    <property type="evidence" value="ECO:0007669"/>
    <property type="project" value="UniProtKB-KW"/>
</dbReference>
<keyword evidence="5" id="KW-0698">rRNA processing</keyword>
<evidence type="ECO:0000256" key="8">
    <source>
        <dbReference type="ARBA" id="ARBA00022691"/>
    </source>
</evidence>
<sequence length="517" mass="57139">MAPSMKRRLHPMPLLDEGLVLEECTKLGINHKHAYKMWRHIIARGVTDVEEIPELPKALYKLVKEKFVITTSKLESFKTSADESTTKLLIRLQDGALVETVIMRYGRVELRNFPSDRQRRTEDGETVFASKERATVCVSSQVGCKMGCTFCATGTMGLLSNLTAGEILEQLYHANTVEKIRNVVFMGMGEPLDNYDAVVMAVRGMTDVQRFSLSPSRIAVSTVGVVPKMLKMAEDIPQVGLALSLHAPTQELRAQIVPTAKAWHIDRIMAAMDNFIEHRSQVASRKSHVLIEYVLIDNVNSSEEVAHQLGRLLEGREVILNVIPYNPTDVPHDYKAPSSETLEKFNAVLREYDLRTIVRQELGQDVNAACGQLVISSQRNNGATAGTGGGACQPTDIEDMFQLGRSDNSNSGAGDASSATARGSSLRRRVGGQATDTQAKAQTTAEKVEAMRNRNDARSGVASQRLKTTIRTTDAQERLIAGLDNRVTYALIVFFVLAGIRLLFKLFLISQQHSKQQ</sequence>
<evidence type="ECO:0000256" key="4">
    <source>
        <dbReference type="ARBA" id="ARBA00022490"/>
    </source>
</evidence>
<dbReference type="InterPro" id="IPR058240">
    <property type="entry name" value="rSAM_sf"/>
</dbReference>
<dbReference type="STRING" id="946362.F2US34"/>
<keyword evidence="13" id="KW-0812">Transmembrane</keyword>
<dbReference type="GO" id="GO:0005737">
    <property type="term" value="C:cytoplasm"/>
    <property type="evidence" value="ECO:0007669"/>
    <property type="project" value="UniProtKB-SubCell"/>
</dbReference>
<dbReference type="CDD" id="cd01335">
    <property type="entry name" value="Radical_SAM"/>
    <property type="match status" value="1"/>
</dbReference>
<dbReference type="Pfam" id="PF04055">
    <property type="entry name" value="Radical_SAM"/>
    <property type="match status" value="1"/>
</dbReference>